<feature type="region of interest" description="Disordered" evidence="1">
    <location>
        <begin position="110"/>
        <end position="233"/>
    </location>
</feature>
<dbReference type="PROSITE" id="PS50048">
    <property type="entry name" value="ZN2_CY6_FUNGAL_2"/>
    <property type="match status" value="1"/>
</dbReference>
<feature type="region of interest" description="Disordered" evidence="1">
    <location>
        <begin position="1"/>
        <end position="33"/>
    </location>
</feature>
<name>A0A5E8AWR0_9ASCO</name>
<accession>A0A5E8AWR0</accession>
<feature type="compositionally biased region" description="Polar residues" evidence="1">
    <location>
        <begin position="811"/>
        <end position="820"/>
    </location>
</feature>
<reference evidence="3 4" key="1">
    <citation type="submission" date="2019-09" db="EMBL/GenBank/DDBJ databases">
        <authorList>
            <person name="Brejova B."/>
        </authorList>
    </citation>
    <scope>NUCLEOTIDE SEQUENCE [LARGE SCALE GENOMIC DNA]</scope>
</reference>
<dbReference type="OrthoDB" id="1924260at2759"/>
<feature type="compositionally biased region" description="Polar residues" evidence="1">
    <location>
        <begin position="111"/>
        <end position="140"/>
    </location>
</feature>
<dbReference type="GO" id="GO:0000981">
    <property type="term" value="F:DNA-binding transcription factor activity, RNA polymerase II-specific"/>
    <property type="evidence" value="ECO:0007669"/>
    <property type="project" value="InterPro"/>
</dbReference>
<dbReference type="GO" id="GO:0008270">
    <property type="term" value="F:zinc ion binding"/>
    <property type="evidence" value="ECO:0007669"/>
    <property type="project" value="InterPro"/>
</dbReference>
<evidence type="ECO:0000259" key="2">
    <source>
        <dbReference type="PROSITE" id="PS50048"/>
    </source>
</evidence>
<evidence type="ECO:0000313" key="4">
    <source>
        <dbReference type="Proteomes" id="UP000398389"/>
    </source>
</evidence>
<protein>
    <recommendedName>
        <fullName evidence="2">Zn(2)-C6 fungal-type domain-containing protein</fullName>
    </recommendedName>
</protein>
<feature type="domain" description="Zn(2)-C6 fungal-type" evidence="2">
    <location>
        <begin position="36"/>
        <end position="66"/>
    </location>
</feature>
<dbReference type="Gene3D" id="4.10.240.10">
    <property type="entry name" value="Zn(2)-C6 fungal-type DNA-binding domain"/>
    <property type="match status" value="1"/>
</dbReference>
<dbReference type="InterPro" id="IPR036864">
    <property type="entry name" value="Zn2-C6_fun-type_DNA-bd_sf"/>
</dbReference>
<dbReference type="GeneID" id="43578898"/>
<gene>
    <name evidence="3" type="ORF">SAPINGB_P000073</name>
</gene>
<sequence>MSEPKAPSDSFASNSSSASLGRKVHLRRTHKKSHLGCRTCKTRRIKCDERIPVCTQCKRAKLECPYQSYTPEQIHEHETKRAQAAAAAAAAAVATESSSNSMDLTPKKYQENQFQKQSQANQINAPNSQHHSQIQTQTPHRLQLNSNQQNSYNPSFSVSNSLQSSNSTEDSGKIYMLENPLPQTHPSHPGFLPTGPSAATSRGNTVTATAQTSSSHSSLDHSTASSASEYPPNSVSVTGYSNGASNIITELALPPAYSIFINGIPRVERINEITNLRRRNLLTTVNLVRSGFETDFMRKAYSNWLSNTLALAFHFDCLYHAFMAFSYGFQYLKTKQNHCLIRKEQHRIIALKAFQSEFDNVSPRNTDALLGTSLVLYWDAMYQEDKIYNYVGMCRGLGAILEAIQTQASVTQTSICTTESLAQAIKHIIFPRYSYHFLPELRAQLLSLEPLISSQARPEIFEEYTLLLEYLERIYGFVSSYESSAKKNCIYEPSTLFSYIKEWISKFPCLAFSLDLLSFDDASIVLYTYYDTVSHILDALFPEARYLFQFSFIGPIDLLGIEQVVQLATHQGVLEILKYPLRIASFFKKRDAKLNEIFHAADPLLLAPYDLPLHELRHLDIVRETPVPTFLQDFDVVPHLPVLAPGAAPFINPLLSTKAINQALAERGKLRKNNQLFQHEFPKPFSSSSSSSTSLSQFAASNYSSISVNLPVPSNQFSSTATNSLHTGGNSVYTYSPQSQHTTFSPSVSSCTDDGAAHSDNFIKSRTASNLSLHHSGLDSSAAGGTDSIQGLGITNITLPPVRFQTETPPIVSTTKSLSTEPLAPPPLKSAPSAPSNTTTLPPLSSLSMGSFKKYFNDRMGIIDYFSCNSGYM</sequence>
<dbReference type="PROSITE" id="PS00463">
    <property type="entry name" value="ZN2_CY6_FUNGAL_1"/>
    <property type="match status" value="1"/>
</dbReference>
<feature type="compositionally biased region" description="Low complexity" evidence="1">
    <location>
        <begin position="142"/>
        <end position="169"/>
    </location>
</feature>
<dbReference type="RefSeq" id="XP_031850689.1">
    <property type="nucleotide sequence ID" value="XM_031994798.1"/>
</dbReference>
<feature type="compositionally biased region" description="Low complexity" evidence="1">
    <location>
        <begin position="207"/>
        <end position="228"/>
    </location>
</feature>
<dbReference type="PANTHER" id="PTHR47657:SF7">
    <property type="entry name" value="STEROL REGULATORY ELEMENT-BINDING PROTEIN ECM22"/>
    <property type="match status" value="1"/>
</dbReference>
<feature type="region of interest" description="Disordered" evidence="1">
    <location>
        <begin position="811"/>
        <end position="843"/>
    </location>
</feature>
<dbReference type="SMART" id="SM00066">
    <property type="entry name" value="GAL4"/>
    <property type="match status" value="1"/>
</dbReference>
<dbReference type="EMBL" id="CABVLU010000001">
    <property type="protein sequence ID" value="VVT43633.1"/>
    <property type="molecule type" value="Genomic_DNA"/>
</dbReference>
<feature type="compositionally biased region" description="Polar residues" evidence="1">
    <location>
        <begin position="197"/>
        <end position="206"/>
    </location>
</feature>
<proteinExistence type="predicted"/>
<dbReference type="InterPro" id="IPR001138">
    <property type="entry name" value="Zn2Cys6_DnaBD"/>
</dbReference>
<dbReference type="Proteomes" id="UP000398389">
    <property type="component" value="Unassembled WGS sequence"/>
</dbReference>
<evidence type="ECO:0000256" key="1">
    <source>
        <dbReference type="SAM" id="MobiDB-lite"/>
    </source>
</evidence>
<feature type="compositionally biased region" description="Basic residues" evidence="1">
    <location>
        <begin position="22"/>
        <end position="33"/>
    </location>
</feature>
<dbReference type="CDD" id="cd00067">
    <property type="entry name" value="GAL4"/>
    <property type="match status" value="1"/>
</dbReference>
<dbReference type="InterPro" id="IPR052400">
    <property type="entry name" value="Zn2-C6_fungal_TF"/>
</dbReference>
<keyword evidence="4" id="KW-1185">Reference proteome</keyword>
<feature type="compositionally biased region" description="Low complexity" evidence="1">
    <location>
        <begin position="7"/>
        <end position="19"/>
    </location>
</feature>
<dbReference type="SUPFAM" id="SSF57701">
    <property type="entry name" value="Zn2/Cys6 DNA-binding domain"/>
    <property type="match status" value="1"/>
</dbReference>
<dbReference type="Pfam" id="PF00172">
    <property type="entry name" value="Zn_clus"/>
    <property type="match status" value="1"/>
</dbReference>
<feature type="region of interest" description="Disordered" evidence="1">
    <location>
        <begin position="731"/>
        <end position="751"/>
    </location>
</feature>
<dbReference type="AlphaFoldDB" id="A0A5E8AWR0"/>
<organism evidence="3 4">
    <name type="scientific">Magnusiomyces paraingens</name>
    <dbReference type="NCBI Taxonomy" id="2606893"/>
    <lineage>
        <taxon>Eukaryota</taxon>
        <taxon>Fungi</taxon>
        <taxon>Dikarya</taxon>
        <taxon>Ascomycota</taxon>
        <taxon>Saccharomycotina</taxon>
        <taxon>Dipodascomycetes</taxon>
        <taxon>Dipodascales</taxon>
        <taxon>Dipodascaceae</taxon>
        <taxon>Magnusiomyces</taxon>
    </lineage>
</organism>
<dbReference type="PANTHER" id="PTHR47657">
    <property type="entry name" value="STEROL REGULATORY ELEMENT-BINDING PROTEIN ECM22"/>
    <property type="match status" value="1"/>
</dbReference>
<evidence type="ECO:0000313" key="3">
    <source>
        <dbReference type="EMBL" id="VVT43633.1"/>
    </source>
</evidence>